<feature type="transmembrane region" description="Helical" evidence="1">
    <location>
        <begin position="341"/>
        <end position="361"/>
    </location>
</feature>
<keyword evidence="1" id="KW-0472">Membrane</keyword>
<dbReference type="PANTHER" id="PTHR47272:SF1">
    <property type="entry name" value="PIGGYBAC TRANSPOSABLE ELEMENT-DERIVED PROTEIN 3-LIKE"/>
    <property type="match status" value="1"/>
</dbReference>
<accession>A0ABQ9I2M6</accession>
<dbReference type="Proteomes" id="UP001159363">
    <property type="component" value="Chromosome 3"/>
</dbReference>
<proteinExistence type="predicted"/>
<dbReference type="Pfam" id="PF13843">
    <property type="entry name" value="DDE_Tnp_1_7"/>
    <property type="match status" value="1"/>
</dbReference>
<keyword evidence="4" id="KW-1185">Reference proteome</keyword>
<evidence type="ECO:0000313" key="3">
    <source>
        <dbReference type="EMBL" id="KAJ8890862.1"/>
    </source>
</evidence>
<reference evidence="3 4" key="1">
    <citation type="submission" date="2023-02" db="EMBL/GenBank/DDBJ databases">
        <title>LHISI_Scaffold_Assembly.</title>
        <authorList>
            <person name="Stuart O.P."/>
            <person name="Cleave R."/>
            <person name="Magrath M.J.L."/>
            <person name="Mikheyev A.S."/>
        </authorList>
    </citation>
    <scope>NUCLEOTIDE SEQUENCE [LARGE SCALE GENOMIC DNA]</scope>
    <source>
        <strain evidence="3">Daus_M_001</strain>
        <tissue evidence="3">Leg muscle</tissue>
    </source>
</reference>
<comment type="caution">
    <text evidence="3">The sequence shown here is derived from an EMBL/GenBank/DDBJ whole genome shotgun (WGS) entry which is preliminary data.</text>
</comment>
<dbReference type="PANTHER" id="PTHR47272">
    <property type="entry name" value="DDE_TNP_1_7 DOMAIN-CONTAINING PROTEIN"/>
    <property type="match status" value="1"/>
</dbReference>
<dbReference type="EMBL" id="JARBHB010000003">
    <property type="protein sequence ID" value="KAJ8890862.1"/>
    <property type="molecule type" value="Genomic_DNA"/>
</dbReference>
<keyword evidence="1" id="KW-1133">Transmembrane helix</keyword>
<evidence type="ECO:0000313" key="4">
    <source>
        <dbReference type="Proteomes" id="UP001159363"/>
    </source>
</evidence>
<evidence type="ECO:0000256" key="1">
    <source>
        <dbReference type="SAM" id="Phobius"/>
    </source>
</evidence>
<feature type="domain" description="PiggyBac transposable element-derived protein" evidence="2">
    <location>
        <begin position="2"/>
        <end position="358"/>
    </location>
</feature>
<evidence type="ECO:0000259" key="2">
    <source>
        <dbReference type="Pfam" id="PF13843"/>
    </source>
</evidence>
<organism evidence="3 4">
    <name type="scientific">Dryococelus australis</name>
    <dbReference type="NCBI Taxonomy" id="614101"/>
    <lineage>
        <taxon>Eukaryota</taxon>
        <taxon>Metazoa</taxon>
        <taxon>Ecdysozoa</taxon>
        <taxon>Arthropoda</taxon>
        <taxon>Hexapoda</taxon>
        <taxon>Insecta</taxon>
        <taxon>Pterygota</taxon>
        <taxon>Neoptera</taxon>
        <taxon>Polyneoptera</taxon>
        <taxon>Phasmatodea</taxon>
        <taxon>Verophasmatodea</taxon>
        <taxon>Anareolatae</taxon>
        <taxon>Phasmatidae</taxon>
        <taxon>Eurycanthinae</taxon>
        <taxon>Dryococelus</taxon>
    </lineage>
</organism>
<gene>
    <name evidence="3" type="ORF">PR048_010371</name>
</gene>
<protein>
    <recommendedName>
        <fullName evidence="2">PiggyBac transposable element-derived protein domain-containing protein</fullName>
    </recommendedName>
</protein>
<keyword evidence="1" id="KW-0812">Transmembrane</keyword>
<name>A0ABQ9I2M6_9NEOP</name>
<sequence>MEYFSSFFSKDLIDLIIYHKHQYSVQQSGSSINTNYKTKDFLAIHLYVGIIKLPRYVDYWSEQFRVEKVAGIVSLKKYQALRKYLHFNDNAMANDYLYYKIQPILDIVKKNCNAIPNEKQQLIYEMMVPFKGSRAGSRKLYIKSKHKIGGFKFFFRARAFGIVYDFVVYGGSDTFRHHQFSNKEENMGLGSKVVLGLCQTISNPAVTIVYIDNFFTSRELMRHLRQEYGILALGTIRGNRLRGCMVPTDKTVSLGTSLQKVDNEKNVVVLKQVDNKEVLLASNFVGIEPITSVKGFSKMERKKGDVPCPNIVKKYNVHMGGVDVADMLIALYRTHFKAKKLYLTIFGHLLNLCVIHAWLLNRREAALMKEKYNDGLKTIQVNVAEMLLQKDRLALAGAPTSVNEKLVKRPSAPRPVMEVRLDKYDLSPICAEKAQCRHYKDRQSRIKCMKCNMTLCLISVRNCFYESHHQ</sequence>
<dbReference type="InterPro" id="IPR029526">
    <property type="entry name" value="PGBD"/>
</dbReference>